<feature type="transmembrane region" description="Helical" evidence="2">
    <location>
        <begin position="55"/>
        <end position="76"/>
    </location>
</feature>
<feature type="compositionally biased region" description="Basic and acidic residues" evidence="1">
    <location>
        <begin position="1"/>
        <end position="26"/>
    </location>
</feature>
<accession>A0A8H3ZU37</accession>
<keyword evidence="2" id="KW-1133">Transmembrane helix</keyword>
<organism evidence="3 4">
    <name type="scientific">Colletotrichum asianum</name>
    <dbReference type="NCBI Taxonomy" id="702518"/>
    <lineage>
        <taxon>Eukaryota</taxon>
        <taxon>Fungi</taxon>
        <taxon>Dikarya</taxon>
        <taxon>Ascomycota</taxon>
        <taxon>Pezizomycotina</taxon>
        <taxon>Sordariomycetes</taxon>
        <taxon>Hypocreomycetidae</taxon>
        <taxon>Glomerellales</taxon>
        <taxon>Glomerellaceae</taxon>
        <taxon>Colletotrichum</taxon>
        <taxon>Colletotrichum gloeosporioides species complex</taxon>
    </lineage>
</organism>
<reference evidence="3 4" key="1">
    <citation type="submission" date="2019-12" db="EMBL/GenBank/DDBJ databases">
        <title>A genome sequence resource for the geographically widespread anthracnose pathogen Colletotrichum asianum.</title>
        <authorList>
            <person name="Meng Y."/>
        </authorList>
    </citation>
    <scope>NUCLEOTIDE SEQUENCE [LARGE SCALE GENOMIC DNA]</scope>
    <source>
        <strain evidence="3 4">ICMP 18580</strain>
    </source>
</reference>
<keyword evidence="2" id="KW-0812">Transmembrane</keyword>
<feature type="region of interest" description="Disordered" evidence="1">
    <location>
        <begin position="1"/>
        <end position="38"/>
    </location>
</feature>
<dbReference type="PANTHER" id="PTHR35896:SF3">
    <property type="entry name" value="MAJOR FACILITATOR SUPERFAMILY TRANSPORTER"/>
    <property type="match status" value="1"/>
</dbReference>
<keyword evidence="2" id="KW-0472">Membrane</keyword>
<dbReference type="AlphaFoldDB" id="A0A8H3ZU37"/>
<evidence type="ECO:0000313" key="4">
    <source>
        <dbReference type="Proteomes" id="UP000434172"/>
    </source>
</evidence>
<dbReference type="OrthoDB" id="3501153at2759"/>
<keyword evidence="4" id="KW-1185">Reference proteome</keyword>
<dbReference type="EMBL" id="WOWK01000001">
    <property type="protein sequence ID" value="KAF0332619.1"/>
    <property type="molecule type" value="Genomic_DNA"/>
</dbReference>
<dbReference type="PANTHER" id="PTHR35896">
    <property type="entry name" value="IG-LIKE DOMAIN-CONTAINING PROTEIN"/>
    <property type="match status" value="1"/>
</dbReference>
<gene>
    <name evidence="3" type="ORF">GQ607_000635</name>
</gene>
<protein>
    <submittedName>
        <fullName evidence="3">Uncharacterized protein</fullName>
    </submittedName>
</protein>
<dbReference type="Proteomes" id="UP000434172">
    <property type="component" value="Unassembled WGS sequence"/>
</dbReference>
<evidence type="ECO:0000256" key="1">
    <source>
        <dbReference type="SAM" id="MobiDB-lite"/>
    </source>
</evidence>
<evidence type="ECO:0000256" key="2">
    <source>
        <dbReference type="SAM" id="Phobius"/>
    </source>
</evidence>
<name>A0A8H3ZU37_9PEZI</name>
<sequence length="276" mass="31463">MKPETDNEDHQPFLGFRDDPTKRNSADDEEEQGVAGGNAMLHQQHALKTSRTRRWLRDFLVFLATSLVWVLAFSFIPGPQQQAPTTPPPGTAAMMPTPPSMSGLPLPLPQVGQDGKAGTIPDPKYLAATHNMTSEAKLVMCGNSTAEAKKAGCKYDTLLNHWVPEQCYDKEFETEYMDDDTWHAYSDVNLTKRLTREEMGDQESYYTSIADHVNHCSMLWKKQFWTMFEERRVFDGVIVNSYHTEHCADFLKDIWGSNRTEPTFVRVAFSGCWMRK</sequence>
<evidence type="ECO:0000313" key="3">
    <source>
        <dbReference type="EMBL" id="KAF0332619.1"/>
    </source>
</evidence>
<dbReference type="InterPro" id="IPR053008">
    <property type="entry name" value="Phomopsin_biosynth_assoc"/>
</dbReference>
<comment type="caution">
    <text evidence="3">The sequence shown here is derived from an EMBL/GenBank/DDBJ whole genome shotgun (WGS) entry which is preliminary data.</text>
</comment>
<proteinExistence type="predicted"/>